<dbReference type="Proteomes" id="UP000554144">
    <property type="component" value="Unassembled WGS sequence"/>
</dbReference>
<sequence>MKSKPAVIVKPAQTRIIRAVASSTAIETGQSIKELEALLKSQASKYQQLSLAVVN</sequence>
<name>A0A853H210_9BURK</name>
<dbReference type="RefSeq" id="WP_167667234.1">
    <property type="nucleotide sequence ID" value="NZ_JACCEV010000001.1"/>
</dbReference>
<dbReference type="EMBL" id="JACCEV010000001">
    <property type="protein sequence ID" value="NYT84613.1"/>
    <property type="molecule type" value="Genomic_DNA"/>
</dbReference>
<evidence type="ECO:0000313" key="2">
    <source>
        <dbReference type="Proteomes" id="UP000554144"/>
    </source>
</evidence>
<organism evidence="1 2">
    <name type="scientific">Pollutimonas harenae</name>
    <dbReference type="NCBI Taxonomy" id="657015"/>
    <lineage>
        <taxon>Bacteria</taxon>
        <taxon>Pseudomonadati</taxon>
        <taxon>Pseudomonadota</taxon>
        <taxon>Betaproteobacteria</taxon>
        <taxon>Burkholderiales</taxon>
        <taxon>Alcaligenaceae</taxon>
        <taxon>Pollutimonas</taxon>
    </lineage>
</organism>
<comment type="caution">
    <text evidence="1">The sequence shown here is derived from an EMBL/GenBank/DDBJ whole genome shotgun (WGS) entry which is preliminary data.</text>
</comment>
<reference evidence="1 2" key="1">
    <citation type="submission" date="2020-07" db="EMBL/GenBank/DDBJ databases">
        <title>Taxonomic revisions and descriptions of new bacterial species based on genomic comparisons in the high-G+C-content subgroup of the family Alcaligenaceae.</title>
        <authorList>
            <person name="Szabo A."/>
            <person name="Felfoldi T."/>
        </authorList>
    </citation>
    <scope>NUCLEOTIDE SEQUENCE [LARGE SCALE GENOMIC DNA]</scope>
    <source>
        <strain evidence="1 2">DSM 25667</strain>
    </source>
</reference>
<accession>A0A853H210</accession>
<dbReference type="AlphaFoldDB" id="A0A853H210"/>
<keyword evidence="2" id="KW-1185">Reference proteome</keyword>
<gene>
    <name evidence="1" type="ORF">H0A62_03250</name>
</gene>
<protein>
    <submittedName>
        <fullName evidence="1">Uncharacterized protein</fullName>
    </submittedName>
</protein>
<proteinExistence type="predicted"/>
<evidence type="ECO:0000313" key="1">
    <source>
        <dbReference type="EMBL" id="NYT84613.1"/>
    </source>
</evidence>